<proteinExistence type="predicted"/>
<gene>
    <name evidence="2" type="ORF">CPB84DRAFT_1791544</name>
</gene>
<evidence type="ECO:0000313" key="2">
    <source>
        <dbReference type="EMBL" id="KAF8881675.1"/>
    </source>
</evidence>
<feature type="compositionally biased region" description="Basic residues" evidence="1">
    <location>
        <begin position="66"/>
        <end position="79"/>
    </location>
</feature>
<reference evidence="2" key="1">
    <citation type="submission" date="2020-11" db="EMBL/GenBank/DDBJ databases">
        <authorList>
            <consortium name="DOE Joint Genome Institute"/>
            <person name="Ahrendt S."/>
            <person name="Riley R."/>
            <person name="Andreopoulos W."/>
            <person name="LaButti K."/>
            <person name="Pangilinan J."/>
            <person name="Ruiz-duenas F.J."/>
            <person name="Barrasa J.M."/>
            <person name="Sanchez-Garcia M."/>
            <person name="Camarero S."/>
            <person name="Miyauchi S."/>
            <person name="Serrano A."/>
            <person name="Linde D."/>
            <person name="Babiker R."/>
            <person name="Drula E."/>
            <person name="Ayuso-Fernandez I."/>
            <person name="Pacheco R."/>
            <person name="Padilla G."/>
            <person name="Ferreira P."/>
            <person name="Barriuso J."/>
            <person name="Kellner H."/>
            <person name="Castanera R."/>
            <person name="Alfaro M."/>
            <person name="Ramirez L."/>
            <person name="Pisabarro A.G."/>
            <person name="Kuo A."/>
            <person name="Tritt A."/>
            <person name="Lipzen A."/>
            <person name="He G."/>
            <person name="Yan M."/>
            <person name="Ng V."/>
            <person name="Cullen D."/>
            <person name="Martin F."/>
            <person name="Rosso M.-N."/>
            <person name="Henrissat B."/>
            <person name="Hibbett D."/>
            <person name="Martinez A.T."/>
            <person name="Grigoriev I.V."/>
        </authorList>
    </citation>
    <scope>NUCLEOTIDE SEQUENCE</scope>
    <source>
        <strain evidence="2">AH 44721</strain>
    </source>
</reference>
<dbReference type="OrthoDB" id="3023920at2759"/>
<accession>A0A9P5NDQ8</accession>
<dbReference type="AlphaFoldDB" id="A0A9P5NDQ8"/>
<feature type="region of interest" description="Disordered" evidence="1">
    <location>
        <begin position="62"/>
        <end position="86"/>
    </location>
</feature>
<dbReference type="Proteomes" id="UP000724874">
    <property type="component" value="Unassembled WGS sequence"/>
</dbReference>
<organism evidence="2 3">
    <name type="scientific">Gymnopilus junonius</name>
    <name type="common">Spectacular rustgill mushroom</name>
    <name type="synonym">Gymnopilus spectabilis subsp. junonius</name>
    <dbReference type="NCBI Taxonomy" id="109634"/>
    <lineage>
        <taxon>Eukaryota</taxon>
        <taxon>Fungi</taxon>
        <taxon>Dikarya</taxon>
        <taxon>Basidiomycota</taxon>
        <taxon>Agaricomycotina</taxon>
        <taxon>Agaricomycetes</taxon>
        <taxon>Agaricomycetidae</taxon>
        <taxon>Agaricales</taxon>
        <taxon>Agaricineae</taxon>
        <taxon>Hymenogastraceae</taxon>
        <taxon>Gymnopilus</taxon>
    </lineage>
</organism>
<comment type="caution">
    <text evidence="2">The sequence shown here is derived from an EMBL/GenBank/DDBJ whole genome shotgun (WGS) entry which is preliminary data.</text>
</comment>
<evidence type="ECO:0000256" key="1">
    <source>
        <dbReference type="SAM" id="MobiDB-lite"/>
    </source>
</evidence>
<keyword evidence="3" id="KW-1185">Reference proteome</keyword>
<protein>
    <submittedName>
        <fullName evidence="2">Uncharacterized protein</fullName>
    </submittedName>
</protein>
<evidence type="ECO:0000313" key="3">
    <source>
        <dbReference type="Proteomes" id="UP000724874"/>
    </source>
</evidence>
<sequence length="86" mass="9402">MYYPSSAGTVTSFVTPHYPVSRSYYPAAPMSAVLPATAAPVMMAQPAYGAMPYYGHTPTVIMPSRSGRHRHSSRSRSRSRGFLGYL</sequence>
<dbReference type="EMBL" id="JADNYJ010000129">
    <property type="protein sequence ID" value="KAF8881675.1"/>
    <property type="molecule type" value="Genomic_DNA"/>
</dbReference>
<name>A0A9P5NDQ8_GYMJU</name>